<dbReference type="OrthoDB" id="8908736at2"/>
<protein>
    <submittedName>
        <fullName evidence="1">Uncharacterized protein</fullName>
    </submittedName>
</protein>
<dbReference type="AlphaFoldDB" id="A0A1P8JWS1"/>
<sequence length="118" mass="12898">MRWNKDILLSSLHSLLGHGSSRPARLAKGGSAPARLEAVRAAMLAELERAEPVGFEHVMKRLELARDAEALWFLRADLMAALNVLIGDHAAQRSLARITPLFRGLLPASLNSRPSRLG</sequence>
<organism evidence="1 2">
    <name type="scientific">Rhodoferax koreensis</name>
    <dbReference type="NCBI Taxonomy" id="1842727"/>
    <lineage>
        <taxon>Bacteria</taxon>
        <taxon>Pseudomonadati</taxon>
        <taxon>Pseudomonadota</taxon>
        <taxon>Betaproteobacteria</taxon>
        <taxon>Burkholderiales</taxon>
        <taxon>Comamonadaceae</taxon>
        <taxon>Rhodoferax</taxon>
    </lineage>
</organism>
<dbReference type="EMBL" id="CP019236">
    <property type="protein sequence ID" value="APW38151.1"/>
    <property type="molecule type" value="Genomic_DNA"/>
</dbReference>
<accession>A0A1P8JWS1</accession>
<proteinExistence type="predicted"/>
<dbReference type="RefSeq" id="WP_076200030.1">
    <property type="nucleotide sequence ID" value="NZ_CP019236.1"/>
</dbReference>
<name>A0A1P8JWS1_9BURK</name>
<reference evidence="1 2" key="1">
    <citation type="submission" date="2017-01" db="EMBL/GenBank/DDBJ databases">
        <authorList>
            <person name="Mah S.A."/>
            <person name="Swanson W.J."/>
            <person name="Moy G.W."/>
            <person name="Vacquier V.D."/>
        </authorList>
    </citation>
    <scope>NUCLEOTIDE SEQUENCE [LARGE SCALE GENOMIC DNA]</scope>
    <source>
        <strain evidence="1 2">DCY110</strain>
    </source>
</reference>
<gene>
    <name evidence="1" type="ORF">RD110_13875</name>
</gene>
<dbReference type="KEGG" id="rhy:RD110_13875"/>
<keyword evidence="2" id="KW-1185">Reference proteome</keyword>
<evidence type="ECO:0000313" key="2">
    <source>
        <dbReference type="Proteomes" id="UP000186609"/>
    </source>
</evidence>
<evidence type="ECO:0000313" key="1">
    <source>
        <dbReference type="EMBL" id="APW38151.1"/>
    </source>
</evidence>
<dbReference type="Proteomes" id="UP000186609">
    <property type="component" value="Chromosome"/>
</dbReference>